<name>A0A3S5Y136_RHOH1</name>
<feature type="transmembrane region" description="Helical" evidence="1">
    <location>
        <begin position="442"/>
        <end position="466"/>
    </location>
</feature>
<dbReference type="RefSeq" id="WP_013414432.1">
    <property type="nucleotide sequence ID" value="NC_014659.1"/>
</dbReference>
<feature type="transmembrane region" description="Helical" evidence="1">
    <location>
        <begin position="406"/>
        <end position="430"/>
    </location>
</feature>
<evidence type="ECO:0000256" key="1">
    <source>
        <dbReference type="SAM" id="Phobius"/>
    </source>
</evidence>
<feature type="transmembrane region" description="Helical" evidence="1">
    <location>
        <begin position="308"/>
        <end position="329"/>
    </location>
</feature>
<keyword evidence="1" id="KW-0812">Transmembrane</keyword>
<dbReference type="EMBL" id="FN563149">
    <property type="protein sequence ID" value="CBH46249.1"/>
    <property type="molecule type" value="Genomic_DNA"/>
</dbReference>
<protein>
    <submittedName>
        <fullName evidence="2">ABC transporter integral membrane subunit</fullName>
    </submittedName>
</protein>
<feature type="transmembrane region" description="Helical" evidence="1">
    <location>
        <begin position="207"/>
        <end position="229"/>
    </location>
</feature>
<feature type="transmembrane region" description="Helical" evidence="1">
    <location>
        <begin position="99"/>
        <end position="117"/>
    </location>
</feature>
<reference evidence="2" key="1">
    <citation type="journal article" date="2010" name="PLoS Genet.">
        <title>The genome of a pathogenic rhodococcus: cooptive virulence underpinned by key gene acquisitions.</title>
        <authorList>
            <person name="Letek M."/>
            <person name="Gonzalez P."/>
            <person name="Macarthur I."/>
            <person name="Rodriguez H."/>
            <person name="Freeman T.C."/>
            <person name="Valero-Rello A."/>
            <person name="Blanco M."/>
            <person name="Buckley T."/>
            <person name="Cherevach I."/>
            <person name="Fahey R."/>
            <person name="Hapeshi A."/>
            <person name="Holdstock J."/>
            <person name="Leadon D."/>
            <person name="Navas J."/>
            <person name="Ocampo A."/>
            <person name="Quail M.A."/>
            <person name="Sanders M."/>
            <person name="Scortti M.M."/>
            <person name="Prescott J.F."/>
            <person name="Fogarty U."/>
            <person name="Meijer W.G."/>
            <person name="Parkhill J."/>
            <person name="Bentley S.D."/>
            <person name="Vazquez-Boland J.A."/>
        </authorList>
    </citation>
    <scope>NUCLEOTIDE SEQUENCE [LARGE SCALE GENOMIC DNA]</scope>
    <source>
        <strain evidence="2 3">103S</strain>
    </source>
</reference>
<dbReference type="KEGG" id="req:REQ_00960"/>
<feature type="transmembrane region" description="Helical" evidence="1">
    <location>
        <begin position="249"/>
        <end position="267"/>
    </location>
</feature>
<organism evidence="2">
    <name type="scientific">Rhodococcus hoagii (strain 103S)</name>
    <name type="common">Rhodococcus equi</name>
    <dbReference type="NCBI Taxonomy" id="685727"/>
    <lineage>
        <taxon>Bacteria</taxon>
        <taxon>Bacillati</taxon>
        <taxon>Actinomycetota</taxon>
        <taxon>Actinomycetes</taxon>
        <taxon>Mycobacteriales</taxon>
        <taxon>Nocardiaceae</taxon>
        <taxon>Prescottella</taxon>
    </lineage>
</organism>
<feature type="transmembrane region" description="Helical" evidence="1">
    <location>
        <begin position="38"/>
        <end position="60"/>
    </location>
</feature>
<evidence type="ECO:0000313" key="2">
    <source>
        <dbReference type="EMBL" id="CBH46249.1"/>
    </source>
</evidence>
<evidence type="ECO:0000313" key="3">
    <source>
        <dbReference type="Proteomes" id="UP000006892"/>
    </source>
</evidence>
<proteinExistence type="predicted"/>
<keyword evidence="1" id="KW-1133">Transmembrane helix</keyword>
<dbReference type="Proteomes" id="UP001154400">
    <property type="component" value="Chromosome"/>
</dbReference>
<feature type="transmembrane region" description="Helical" evidence="1">
    <location>
        <begin position="172"/>
        <end position="195"/>
    </location>
</feature>
<sequence>MTTTATPAVADAAVPVGSPFTGTAALVRLALRRDRIVLPLWAVVIGLLPTVYGKAIMGLYSTQSQLDAFAASTATLKSEIALVGPIFGSSVGALTTWRAGYLFTFLAVAVILTVVRHTRTEEETGRTELLDSTAVGRYAGLTAALLVAGSGAVVSAVVAAVGLAAIGLGGTGAVAFGAAVLGVGTVFAGVAAVAAQVSTSARLARGISFGVLAVAFLLRAVGDAGSGTLSWLSPIGWSQQVRPYADERWWVLLLPGVTAVVLAAVAYRTLARRDLGAGLIAERPGPATSPPSLSGPVGLAWHTQRGPLVAWTVGLAMFALVIGGAAHGVSDQLGSSETVLQALARLGGTQAIEDSFIALGFTIFGLVAGAYSVSATLQLHDEEETGRAESVLAAAISRVRWATSHVVFALAGPAVALTVAGLAAGLAYGASIGDVGGQVPRILAAALVQLPGVWVLTGITVAMFGLVPRFAPAAWGVFAAMMTLYVFGMVADLPQPLLDLVPFLHLPRLPGGEFQAAPILWLLGAAVALLAVGLAALRRRDLR</sequence>
<dbReference type="AlphaFoldDB" id="A0A3S5Y136"/>
<keyword evidence="1" id="KW-0472">Membrane</keyword>
<feature type="transmembrane region" description="Helical" evidence="1">
    <location>
        <begin position="514"/>
        <end position="537"/>
    </location>
</feature>
<feature type="transmembrane region" description="Helical" evidence="1">
    <location>
        <begin position="473"/>
        <end position="494"/>
    </location>
</feature>
<gene>
    <name evidence="2" type="ordered locus">REQ_00960</name>
</gene>
<accession>A0A3S5Y136</accession>
<feature type="transmembrane region" description="Helical" evidence="1">
    <location>
        <begin position="356"/>
        <end position="377"/>
    </location>
</feature>
<feature type="transmembrane region" description="Helical" evidence="1">
    <location>
        <begin position="138"/>
        <end position="166"/>
    </location>
</feature>